<reference evidence="1 2" key="1">
    <citation type="submission" date="2024-01" db="EMBL/GenBank/DDBJ databases">
        <title>Genome assemblies of Stephania.</title>
        <authorList>
            <person name="Yang L."/>
        </authorList>
    </citation>
    <scope>NUCLEOTIDE SEQUENCE [LARGE SCALE GENOMIC DNA]</scope>
    <source>
        <strain evidence="1">QJT</strain>
        <tissue evidence="1">Leaf</tissue>
    </source>
</reference>
<evidence type="ECO:0000313" key="2">
    <source>
        <dbReference type="Proteomes" id="UP001417504"/>
    </source>
</evidence>
<proteinExistence type="predicted"/>
<keyword evidence="2" id="KW-1185">Reference proteome</keyword>
<accession>A0AAP0F5F6</accession>
<dbReference type="AlphaFoldDB" id="A0AAP0F5F6"/>
<comment type="caution">
    <text evidence="1">The sequence shown here is derived from an EMBL/GenBank/DDBJ whole genome shotgun (WGS) entry which is preliminary data.</text>
</comment>
<name>A0AAP0F5F6_9MAGN</name>
<gene>
    <name evidence="1" type="ORF">Sjap_020157</name>
</gene>
<evidence type="ECO:0000313" key="1">
    <source>
        <dbReference type="EMBL" id="KAK9102903.1"/>
    </source>
</evidence>
<organism evidence="1 2">
    <name type="scientific">Stephania japonica</name>
    <dbReference type="NCBI Taxonomy" id="461633"/>
    <lineage>
        <taxon>Eukaryota</taxon>
        <taxon>Viridiplantae</taxon>
        <taxon>Streptophyta</taxon>
        <taxon>Embryophyta</taxon>
        <taxon>Tracheophyta</taxon>
        <taxon>Spermatophyta</taxon>
        <taxon>Magnoliopsida</taxon>
        <taxon>Ranunculales</taxon>
        <taxon>Menispermaceae</taxon>
        <taxon>Menispermoideae</taxon>
        <taxon>Cissampelideae</taxon>
        <taxon>Stephania</taxon>
    </lineage>
</organism>
<protein>
    <submittedName>
        <fullName evidence="1">Uncharacterized protein</fullName>
    </submittedName>
</protein>
<dbReference type="EMBL" id="JBBNAE010000008">
    <property type="protein sequence ID" value="KAK9102903.1"/>
    <property type="molecule type" value="Genomic_DNA"/>
</dbReference>
<sequence>MIISASSFRPRDCRSREGAVGAHRACVSVSCLMIQVSRIGPILVCIPSELDLVFID</sequence>
<dbReference type="Proteomes" id="UP001417504">
    <property type="component" value="Unassembled WGS sequence"/>
</dbReference>